<keyword evidence="4" id="KW-0010">Activator</keyword>
<dbReference type="PANTHER" id="PTHR24124:SF5">
    <property type="entry name" value="NF-KAPPA-B INHIBITOR ZETA"/>
    <property type="match status" value="1"/>
</dbReference>
<dbReference type="PROSITE" id="PS51450">
    <property type="entry name" value="LRR"/>
    <property type="match status" value="2"/>
</dbReference>
<evidence type="ECO:0000256" key="3">
    <source>
        <dbReference type="ARBA" id="ARBA00023043"/>
    </source>
</evidence>
<feature type="region of interest" description="Disordered" evidence="7">
    <location>
        <begin position="278"/>
        <end position="350"/>
    </location>
</feature>
<dbReference type="InterPro" id="IPR001611">
    <property type="entry name" value="Leu-rich_rpt"/>
</dbReference>
<dbReference type="SUPFAM" id="SSF48403">
    <property type="entry name" value="Ankyrin repeat"/>
    <property type="match status" value="1"/>
</dbReference>
<evidence type="ECO:0000256" key="5">
    <source>
        <dbReference type="ARBA" id="ARBA00023163"/>
    </source>
</evidence>
<dbReference type="Gene3D" id="3.80.10.10">
    <property type="entry name" value="Ribonuclease Inhibitor"/>
    <property type="match status" value="2"/>
</dbReference>
<dbReference type="Gene3D" id="1.25.40.20">
    <property type="entry name" value="Ankyrin repeat-containing domain"/>
    <property type="match status" value="1"/>
</dbReference>
<dbReference type="OrthoDB" id="341259at2759"/>
<dbReference type="GO" id="GO:0005634">
    <property type="term" value="C:nucleus"/>
    <property type="evidence" value="ECO:0007669"/>
    <property type="project" value="TreeGrafter"/>
</dbReference>
<dbReference type="GO" id="GO:0003677">
    <property type="term" value="F:DNA binding"/>
    <property type="evidence" value="ECO:0007669"/>
    <property type="project" value="InterPro"/>
</dbReference>
<dbReference type="InterPro" id="IPR032675">
    <property type="entry name" value="LRR_dom_sf"/>
</dbReference>
<feature type="repeat" description="ANK" evidence="6">
    <location>
        <begin position="1059"/>
        <end position="1101"/>
    </location>
</feature>
<dbReference type="Proteomes" id="UP000316079">
    <property type="component" value="Unassembled WGS sequence"/>
</dbReference>
<dbReference type="SMART" id="SM00248">
    <property type="entry name" value="ANK"/>
    <property type="match status" value="6"/>
</dbReference>
<dbReference type="AlphaFoldDB" id="A0A553QRY6"/>
<dbReference type="FunFam" id="1.25.40.20:FF:000097">
    <property type="entry name" value="NF-kappa-B inhibitor zeta isoform X1"/>
    <property type="match status" value="1"/>
</dbReference>
<feature type="compositionally biased region" description="Polar residues" evidence="7">
    <location>
        <begin position="322"/>
        <end position="331"/>
    </location>
</feature>
<evidence type="ECO:0000256" key="6">
    <source>
        <dbReference type="PROSITE-ProRule" id="PRU00023"/>
    </source>
</evidence>
<evidence type="ECO:0000256" key="4">
    <source>
        <dbReference type="ARBA" id="ARBA00023159"/>
    </source>
</evidence>
<dbReference type="PROSITE" id="PS52003">
    <property type="entry name" value="OCA"/>
    <property type="match status" value="1"/>
</dbReference>
<dbReference type="GO" id="GO:0070974">
    <property type="term" value="F:POU domain binding"/>
    <property type="evidence" value="ECO:0007669"/>
    <property type="project" value="InterPro"/>
</dbReference>
<comment type="caution">
    <text evidence="9">The sequence shown here is derived from an EMBL/GenBank/DDBJ whole genome shotgun (WGS) entry which is preliminary data.</text>
</comment>
<dbReference type="PROSITE" id="PS50088">
    <property type="entry name" value="ANK_REPEAT"/>
    <property type="match status" value="2"/>
</dbReference>
<gene>
    <name evidence="9" type="ORF">DNTS_024813</name>
</gene>
<protein>
    <recommendedName>
        <fullName evidence="8">OCA domain-containing protein</fullName>
    </recommendedName>
</protein>
<organism evidence="9 10">
    <name type="scientific">Danionella cerebrum</name>
    <dbReference type="NCBI Taxonomy" id="2873325"/>
    <lineage>
        <taxon>Eukaryota</taxon>
        <taxon>Metazoa</taxon>
        <taxon>Chordata</taxon>
        <taxon>Craniata</taxon>
        <taxon>Vertebrata</taxon>
        <taxon>Euteleostomi</taxon>
        <taxon>Actinopterygii</taxon>
        <taxon>Neopterygii</taxon>
        <taxon>Teleostei</taxon>
        <taxon>Ostariophysi</taxon>
        <taxon>Cypriniformes</taxon>
        <taxon>Danionidae</taxon>
        <taxon>Danioninae</taxon>
        <taxon>Danionella</taxon>
    </lineage>
</organism>
<evidence type="ECO:0000256" key="7">
    <source>
        <dbReference type="SAM" id="MobiDB-lite"/>
    </source>
</evidence>
<feature type="compositionally biased region" description="Basic and acidic residues" evidence="7">
    <location>
        <begin position="339"/>
        <end position="350"/>
    </location>
</feature>
<dbReference type="Pfam" id="PF13855">
    <property type="entry name" value="LRR_8"/>
    <property type="match status" value="1"/>
</dbReference>
<dbReference type="InterPro" id="IPR036770">
    <property type="entry name" value="Ankyrin_rpt-contain_sf"/>
</dbReference>
<keyword evidence="10" id="KW-1185">Reference proteome</keyword>
<name>A0A553QRY6_9TELE</name>
<evidence type="ECO:0000313" key="9">
    <source>
        <dbReference type="EMBL" id="TRY92725.1"/>
    </source>
</evidence>
<evidence type="ECO:0000259" key="8">
    <source>
        <dbReference type="PROSITE" id="PS52003"/>
    </source>
</evidence>
<dbReference type="SUPFAM" id="SSF52058">
    <property type="entry name" value="L domain-like"/>
    <property type="match status" value="1"/>
</dbReference>
<feature type="repeat" description="ANK" evidence="6">
    <location>
        <begin position="1023"/>
        <end position="1045"/>
    </location>
</feature>
<dbReference type="Pfam" id="PF12796">
    <property type="entry name" value="Ank_2"/>
    <property type="match status" value="2"/>
</dbReference>
<evidence type="ECO:0000256" key="2">
    <source>
        <dbReference type="ARBA" id="ARBA00023015"/>
    </source>
</evidence>
<dbReference type="EMBL" id="SRMA01025597">
    <property type="protein sequence ID" value="TRY92725.1"/>
    <property type="molecule type" value="Genomic_DNA"/>
</dbReference>
<dbReference type="PRINTS" id="PR01415">
    <property type="entry name" value="ANKYRIN"/>
</dbReference>
<keyword evidence="1" id="KW-0677">Repeat</keyword>
<keyword evidence="2" id="KW-0805">Transcription regulation</keyword>
<dbReference type="PROSITE" id="PS50297">
    <property type="entry name" value="ANK_REP_REGION"/>
    <property type="match status" value="1"/>
</dbReference>
<dbReference type="PROSITE" id="PS50096">
    <property type="entry name" value="IQ"/>
    <property type="match status" value="1"/>
</dbReference>
<accession>A0A553QRY6</accession>
<proteinExistence type="predicted"/>
<evidence type="ECO:0000313" key="10">
    <source>
        <dbReference type="Proteomes" id="UP000316079"/>
    </source>
</evidence>
<feature type="domain" description="OCA" evidence="8">
    <location>
        <begin position="618"/>
        <end position="640"/>
    </location>
</feature>
<dbReference type="GO" id="GO:0010468">
    <property type="term" value="P:regulation of gene expression"/>
    <property type="evidence" value="ECO:0007669"/>
    <property type="project" value="TreeGrafter"/>
</dbReference>
<feature type="region of interest" description="Disordered" evidence="7">
    <location>
        <begin position="1"/>
        <end position="21"/>
    </location>
</feature>
<dbReference type="PANTHER" id="PTHR24124">
    <property type="entry name" value="ANKYRIN REPEAT FAMILY A"/>
    <property type="match status" value="1"/>
</dbReference>
<dbReference type="STRING" id="623744.A0A553QRY6"/>
<dbReference type="InterPro" id="IPR002110">
    <property type="entry name" value="Ankyrin_rpt"/>
</dbReference>
<dbReference type="SMART" id="SM00365">
    <property type="entry name" value="LRR_SD22"/>
    <property type="match status" value="3"/>
</dbReference>
<keyword evidence="3 6" id="KW-0040">ANK repeat</keyword>
<evidence type="ECO:0000256" key="1">
    <source>
        <dbReference type="ARBA" id="ARBA00022737"/>
    </source>
</evidence>
<reference evidence="9 10" key="1">
    <citation type="journal article" date="2019" name="Sci. Data">
        <title>Hybrid genome assembly and annotation of Danionella translucida.</title>
        <authorList>
            <person name="Kadobianskyi M."/>
            <person name="Schulze L."/>
            <person name="Schuelke M."/>
            <person name="Judkewitz B."/>
        </authorList>
    </citation>
    <scope>NUCLEOTIDE SEQUENCE [LARGE SCALE GENOMIC DNA]</scope>
    <source>
        <strain evidence="9 10">Bolton</strain>
    </source>
</reference>
<sequence>MAAPVKGDSFPATDPLAQKDKMRGSGVLDLSQRGLLRLEPDLLSPGESCTLILDENQIIKLEHLQLLHNLQTLSVVGNRLVRMSGVAGLQGLQVLDLRNNSIGIIEGLKGLDRLQWLSLAGNNIKTLLLHGNLISSLRSAPAQLPPSLSVLSLAENEIRDLSEVSFLSSLPALSHLSLAGNPCVSAATSLCCDHRPFVLSVCTSLKQLDGRAITHSEVLTGDRLHAQSAGGVFGPGRHTPLLQHLASVCPLMPVADTHNVQHLSSLQQPQIRPTHLNVQPPLQKSKEDDIVSPAGVASDSTDEEFEDSLASRHPLSQRLTKDIQNFSSEGQKIQLMEKSPLETEREQKPKDVLHDSAERVNTEATESERSVAAVRIQSWWRGTRTRLLNPDAKETRAEIRLRRLQQHITHLNKHIHRLHKQQEEERRQRRVQEEAIRFLWKQVCEKRLSKSPRFSIMTFSSSAFRSSWCCSGRTELRSVSVPNHTTDLTQQSQKTPAEQSSAAIHHLITIVHPPPSRVAHLTTLASLPLTPVPPLPLIPVSLTQKFERERKSKKTSEQKKGKSEVKMILDGLSAMLSPCLHTDSPNSPFPTPLDCFYGSQSPGSDSEQQDGNEYVQRHGRYQGVRVRNTVKELIKRKRHLHDQVHQDQTEDGPTDLLQMIKEKREAEGCSVAQIKLLQFTGGKQTLSYSCVPQPSLFTEHKYHAFEIFDDINNLLLEESVTPREFPELSRMCLELNQSCPNLTDDFLKPNQVYLEQPTELSEFPKPKRKCLEHVEEFAEPIREFLKTASSSPAEDPYSLQQEPLNPPQCVEIQMNSEPSSITSSTAPVSFFYWQIQQEQQKLAALSPLELIQKDEDGDTFLHIAVAQGRRALAYVLARKMVTIGMLDEKEHNQQSALQICVAADHHLIAQDLLSIGAEISTADSWGRTPLHVCAEKGHTQTLQVIEKYSQCSGRPIDTEPFDFQGLTPLHVAVMSHNSVLLELRGHVTANQIMLLKQKRKQLTECVNILLRLGASLMTQDLKSGRTALHMAAEDSNLELLKIFLDQPNYYTIINAKTFSGNTALHLACARSLRCSPDQSQTHVDSVKLLLRRGADPALRNLENEQPCQLVQPGPNGDQVMLTILSNTTGVLCASDPEGEIKLLSLVKADGRLDHHRLAVS</sequence>
<dbReference type="InterPro" id="IPR047571">
    <property type="entry name" value="OCA"/>
</dbReference>
<keyword evidence="5" id="KW-0804">Transcription</keyword>